<dbReference type="InterPro" id="IPR005516">
    <property type="entry name" value="Remorin_C"/>
</dbReference>
<protein>
    <submittedName>
        <fullName evidence="5">Remorin</fullName>
    </submittedName>
</protein>
<dbReference type="SMR" id="A0A1D6HEJ0"/>
<keyword evidence="7" id="KW-1185">Reference proteome</keyword>
<dbReference type="KEGG" id="zma:100285314"/>
<feature type="coiled-coil region" evidence="2">
    <location>
        <begin position="109"/>
        <end position="140"/>
    </location>
</feature>
<gene>
    <name evidence="6" type="primary">LOC100285314</name>
    <name evidence="5" type="ORF">ZEAMMB73_Zm00001d017386</name>
</gene>
<dbReference type="OMA" id="SIVAWEN"/>
<dbReference type="eggNOG" id="ENOG502RXGE">
    <property type="taxonomic scope" value="Eukaryota"/>
</dbReference>
<dbReference type="OrthoDB" id="684343at2759"/>
<sequence>MAAVVEAAPAAETAAKAVAEEEAGVTAPGPPVGGSNSKALIVVDKVDDKPFSLNNMPRNSNDRDIALATVEIEKINSLIKAWEENEKAKADNKTAKKQSIILSWENTKKAIIEAELKKKKEELEKKMAEYAEKMKNKKAIIHKKAEEKRAMVMAQHGEEILKTEEMAAKYRATRVAPKKFLRCFRA</sequence>
<dbReference type="Pfam" id="PF03763">
    <property type="entry name" value="Remorin_C"/>
    <property type="match status" value="1"/>
</dbReference>
<reference evidence="6" key="3">
    <citation type="submission" date="2019-07" db="EMBL/GenBank/DDBJ databases">
        <authorList>
            <person name="Seetharam A."/>
            <person name="Woodhouse M."/>
            <person name="Cannon E."/>
        </authorList>
    </citation>
    <scope>NUCLEOTIDE SEQUENCE [LARGE SCALE GENOMIC DNA]</scope>
    <source>
        <strain evidence="6">cv. B73</strain>
    </source>
</reference>
<reference evidence="7" key="1">
    <citation type="journal article" date="2009" name="Science">
        <title>The B73 maize genome: complexity, diversity, and dynamics.</title>
        <authorList>
            <person name="Schnable P.S."/>
            <person name="Ware D."/>
            <person name="Fulton R.S."/>
            <person name="Stein J.C."/>
            <person name="Wei F."/>
            <person name="Pasternak S."/>
            <person name="Liang C."/>
            <person name="Zhang J."/>
            <person name="Fulton L."/>
            <person name="Graves T.A."/>
            <person name="Minx P."/>
            <person name="Reily A.D."/>
            <person name="Courtney L."/>
            <person name="Kruchowski S.S."/>
            <person name="Tomlinson C."/>
            <person name="Strong C."/>
            <person name="Delehaunty K."/>
            <person name="Fronick C."/>
            <person name="Courtney B."/>
            <person name="Rock S.M."/>
            <person name="Belter E."/>
            <person name="Du F."/>
            <person name="Kim K."/>
            <person name="Abbott R.M."/>
            <person name="Cotton M."/>
            <person name="Levy A."/>
            <person name="Marchetto P."/>
            <person name="Ochoa K."/>
            <person name="Jackson S.M."/>
            <person name="Gillam B."/>
            <person name="Chen W."/>
            <person name="Yan L."/>
            <person name="Higginbotham J."/>
            <person name="Cardenas M."/>
            <person name="Waligorski J."/>
            <person name="Applebaum E."/>
            <person name="Phelps L."/>
            <person name="Falcone J."/>
            <person name="Kanchi K."/>
            <person name="Thane T."/>
            <person name="Scimone A."/>
            <person name="Thane N."/>
            <person name="Henke J."/>
            <person name="Wang T."/>
            <person name="Ruppert J."/>
            <person name="Shah N."/>
            <person name="Rotter K."/>
            <person name="Hodges J."/>
            <person name="Ingenthron E."/>
            <person name="Cordes M."/>
            <person name="Kohlberg S."/>
            <person name="Sgro J."/>
            <person name="Delgado B."/>
            <person name="Mead K."/>
            <person name="Chinwalla A."/>
            <person name="Leonard S."/>
            <person name="Crouse K."/>
            <person name="Collura K."/>
            <person name="Kudrna D."/>
            <person name="Currie J."/>
            <person name="He R."/>
            <person name="Angelova A."/>
            <person name="Rajasekar S."/>
            <person name="Mueller T."/>
            <person name="Lomeli R."/>
            <person name="Scara G."/>
            <person name="Ko A."/>
            <person name="Delaney K."/>
            <person name="Wissotski M."/>
            <person name="Lopez G."/>
            <person name="Campos D."/>
            <person name="Braidotti M."/>
            <person name="Ashley E."/>
            <person name="Golser W."/>
            <person name="Kim H."/>
            <person name="Lee S."/>
            <person name="Lin J."/>
            <person name="Dujmic Z."/>
            <person name="Kim W."/>
            <person name="Talag J."/>
            <person name="Zuccolo A."/>
            <person name="Fan C."/>
            <person name="Sebastian A."/>
            <person name="Kramer M."/>
            <person name="Spiegel L."/>
            <person name="Nascimento L."/>
            <person name="Zutavern T."/>
            <person name="Miller B."/>
            <person name="Ambroise C."/>
            <person name="Muller S."/>
            <person name="Spooner W."/>
            <person name="Narechania A."/>
            <person name="Ren L."/>
            <person name="Wei S."/>
            <person name="Kumari S."/>
            <person name="Faga B."/>
            <person name="Levy M.J."/>
            <person name="McMahan L."/>
            <person name="Van Buren P."/>
            <person name="Vaughn M.W."/>
            <person name="Ying K."/>
            <person name="Yeh C.-T."/>
            <person name="Emrich S.J."/>
            <person name="Jia Y."/>
            <person name="Kalyanaraman A."/>
            <person name="Hsia A.-P."/>
            <person name="Barbazuk W.B."/>
            <person name="Baucom R.S."/>
            <person name="Brutnell T.P."/>
            <person name="Carpita N.C."/>
            <person name="Chaparro C."/>
            <person name="Chia J.-M."/>
            <person name="Deragon J.-M."/>
            <person name="Estill J.C."/>
            <person name="Fu Y."/>
            <person name="Jeddeloh J.A."/>
            <person name="Han Y."/>
            <person name="Lee H."/>
            <person name="Li P."/>
            <person name="Lisch D.R."/>
            <person name="Liu S."/>
            <person name="Liu Z."/>
            <person name="Nagel D.H."/>
            <person name="McCann M.C."/>
            <person name="SanMiguel P."/>
            <person name="Myers A.M."/>
            <person name="Nettleton D."/>
            <person name="Nguyen J."/>
            <person name="Penning B.W."/>
            <person name="Ponnala L."/>
            <person name="Schneider K.L."/>
            <person name="Schwartz D.C."/>
            <person name="Sharma A."/>
            <person name="Soderlund C."/>
            <person name="Springer N.M."/>
            <person name="Sun Q."/>
            <person name="Wang H."/>
            <person name="Waterman M."/>
            <person name="Westerman R."/>
            <person name="Wolfgruber T.K."/>
            <person name="Yang L."/>
            <person name="Yu Y."/>
            <person name="Zhang L."/>
            <person name="Zhou S."/>
            <person name="Zhu Q."/>
            <person name="Bennetzen J.L."/>
            <person name="Dawe R.K."/>
            <person name="Jiang J."/>
            <person name="Jiang N."/>
            <person name="Presting G.G."/>
            <person name="Wessler S.R."/>
            <person name="Aluru S."/>
            <person name="Martienssen R.A."/>
            <person name="Clifton S.W."/>
            <person name="McCombie W.R."/>
            <person name="Wing R.A."/>
            <person name="Wilson R.K."/>
        </authorList>
    </citation>
    <scope>NUCLEOTIDE SEQUENCE [LARGE SCALE GENOMIC DNA]</scope>
    <source>
        <strain evidence="7">cv. B73</strain>
    </source>
</reference>
<dbReference type="AlphaFoldDB" id="A0A1D6HEJ0"/>
<evidence type="ECO:0000259" key="3">
    <source>
        <dbReference type="Pfam" id="PF03763"/>
    </source>
</evidence>
<dbReference type="IntAct" id="A0A1D6HEJ0">
    <property type="interactions" value="1"/>
</dbReference>
<dbReference type="Proteomes" id="UP000007305">
    <property type="component" value="Chromosome 5"/>
</dbReference>
<dbReference type="EMBL" id="CM000781">
    <property type="protein sequence ID" value="AQK73063.1"/>
    <property type="molecule type" value="Genomic_DNA"/>
</dbReference>
<organism evidence="6 7">
    <name type="scientific">Zea mays</name>
    <name type="common">Maize</name>
    <dbReference type="NCBI Taxonomy" id="4577"/>
    <lineage>
        <taxon>Eukaryota</taxon>
        <taxon>Viridiplantae</taxon>
        <taxon>Streptophyta</taxon>
        <taxon>Embryophyta</taxon>
        <taxon>Tracheophyta</taxon>
        <taxon>Spermatophyta</taxon>
        <taxon>Magnoliopsida</taxon>
        <taxon>Liliopsida</taxon>
        <taxon>Poales</taxon>
        <taxon>Poaceae</taxon>
        <taxon>PACMAD clade</taxon>
        <taxon>Panicoideae</taxon>
        <taxon>Andropogonodae</taxon>
        <taxon>Andropogoneae</taxon>
        <taxon>Tripsacinae</taxon>
        <taxon>Zea</taxon>
    </lineage>
</organism>
<dbReference type="STRING" id="4577.A0A1D6HEJ0"/>
<dbReference type="ExpressionAtlas" id="A0A1D6HEJ0">
    <property type="expression patterns" value="baseline and differential"/>
</dbReference>
<evidence type="ECO:0000313" key="5">
    <source>
        <dbReference type="EMBL" id="AQK73063.1"/>
    </source>
</evidence>
<name>A0A1D6HEJ0_MAIZE</name>
<proteinExistence type="inferred from homology"/>
<dbReference type="EnsemblPlants" id="Zm00001eb248600_T002">
    <property type="protein sequence ID" value="Zm00001eb248600_P002"/>
    <property type="gene ID" value="Zm00001eb248600"/>
</dbReference>
<dbReference type="GeneID" id="100285314"/>
<keyword evidence="2" id="KW-0175">Coiled coil</keyword>
<feature type="domain" description="Remorin N-terminal" evidence="4">
    <location>
        <begin position="16"/>
        <end position="70"/>
    </location>
</feature>
<accession>A0A1D6HEJ0</accession>
<dbReference type="Pfam" id="PF03766">
    <property type="entry name" value="Remorin_N"/>
    <property type="match status" value="1"/>
</dbReference>
<dbReference type="PANTHER" id="PTHR31775">
    <property type="entry name" value="OS02G0117200 PROTEIN"/>
    <property type="match status" value="1"/>
</dbReference>
<comment type="similarity">
    <text evidence="1">Belongs to the remorin family.</text>
</comment>
<reference evidence="6" key="4">
    <citation type="submission" date="2021-05" db="UniProtKB">
        <authorList>
            <consortium name="EnsemblPlants"/>
        </authorList>
    </citation>
    <scope>IDENTIFICATION</scope>
    <source>
        <strain evidence="6">cv. B73</strain>
    </source>
</reference>
<evidence type="ECO:0000256" key="2">
    <source>
        <dbReference type="SAM" id="Coils"/>
    </source>
</evidence>
<dbReference type="RefSeq" id="NP_001354150.1">
    <property type="nucleotide sequence ID" value="NM_001367221.1"/>
</dbReference>
<evidence type="ECO:0000313" key="6">
    <source>
        <dbReference type="EnsemblPlants" id="Zm00001eb248600_P002"/>
    </source>
</evidence>
<feature type="domain" description="Remorin C-terminal" evidence="3">
    <location>
        <begin position="74"/>
        <end position="179"/>
    </location>
</feature>
<evidence type="ECO:0000256" key="1">
    <source>
        <dbReference type="ARBA" id="ARBA00005711"/>
    </source>
</evidence>
<evidence type="ECO:0000259" key="4">
    <source>
        <dbReference type="Pfam" id="PF03766"/>
    </source>
</evidence>
<dbReference type="PaxDb" id="4577-GRMZM2G066997_P01"/>
<dbReference type="Gramene" id="Zm00001eb248600_T002">
    <property type="protein sequence ID" value="Zm00001eb248600_P002"/>
    <property type="gene ID" value="Zm00001eb248600"/>
</dbReference>
<reference evidence="5" key="2">
    <citation type="submission" date="2015-12" db="EMBL/GenBank/DDBJ databases">
        <title>Update maize B73 reference genome by single molecule sequencing technologies.</title>
        <authorList>
            <consortium name="Maize Genome Sequencing Project"/>
            <person name="Ware D."/>
        </authorList>
    </citation>
    <scope>NUCLEOTIDE SEQUENCE</scope>
    <source>
        <tissue evidence="5">Seedling</tissue>
    </source>
</reference>
<evidence type="ECO:0000313" key="7">
    <source>
        <dbReference type="Proteomes" id="UP000007305"/>
    </source>
</evidence>
<dbReference type="PANTHER" id="PTHR31775:SF39">
    <property type="entry name" value="REMORIN"/>
    <property type="match status" value="1"/>
</dbReference>
<dbReference type="InterPro" id="IPR005518">
    <property type="entry name" value="Remorin_N"/>
</dbReference>